<evidence type="ECO:0000313" key="4">
    <source>
        <dbReference type="Proteomes" id="UP000053328"/>
    </source>
</evidence>
<organism evidence="3 4">
    <name type="scientific">Exophiala spinifera</name>
    <dbReference type="NCBI Taxonomy" id="91928"/>
    <lineage>
        <taxon>Eukaryota</taxon>
        <taxon>Fungi</taxon>
        <taxon>Dikarya</taxon>
        <taxon>Ascomycota</taxon>
        <taxon>Pezizomycotina</taxon>
        <taxon>Eurotiomycetes</taxon>
        <taxon>Chaetothyriomycetidae</taxon>
        <taxon>Chaetothyriales</taxon>
        <taxon>Herpotrichiellaceae</taxon>
        <taxon>Exophiala</taxon>
    </lineage>
</organism>
<dbReference type="PANTHER" id="PTHR42877:SF2">
    <property type="entry name" value="FAD_NAD(P)-BINDING DOMAIN-CONTAINING PROTEIN"/>
    <property type="match status" value="1"/>
</dbReference>
<dbReference type="GeneID" id="27332289"/>
<dbReference type="HOGENOM" id="CLU_006937_6_1_1"/>
<gene>
    <name evidence="3" type="ORF">PV08_05206</name>
</gene>
<dbReference type="Proteomes" id="UP000053328">
    <property type="component" value="Unassembled WGS sequence"/>
</dbReference>
<dbReference type="SUPFAM" id="SSF51905">
    <property type="entry name" value="FAD/NAD(P)-binding domain"/>
    <property type="match status" value="3"/>
</dbReference>
<evidence type="ECO:0000256" key="1">
    <source>
        <dbReference type="ARBA" id="ARBA00001974"/>
    </source>
</evidence>
<dbReference type="OrthoDB" id="74360at2759"/>
<dbReference type="EMBL" id="KN847495">
    <property type="protein sequence ID" value="KIW15161.1"/>
    <property type="molecule type" value="Genomic_DNA"/>
</dbReference>
<dbReference type="Gene3D" id="3.50.50.60">
    <property type="entry name" value="FAD/NAD(P)-binding domain"/>
    <property type="match status" value="2"/>
</dbReference>
<sequence>MRDSSNIHVGGHRSTTTLYREPAYTPRRKIRVVTIGAGFSGLIFAHKLQHEQPALQGLVDHTILEARADLGGTWLVNRYPGVQCDVPAHIYAFPFDPKTDWSHFYATGPQIQEYIKDTVQKWTLDRDVRLNHKVTQTLWLEERSEWEIKVDTPDGEKTLYADILVSGQGVLNSWRWPNIPGLERFQGHKCHSADWDQGYDYSNKTIGVIGNGSSGVQIIPQLAELPGTKVICFQKSSNYVYTPFAPATLLGRDDASGNPAYTEEDKRKFREDPEFHRDYRRKIIHNINAGFRRFIKDSPENKQITEVAREQMRQRLHNDPYLCEKLIPEWGLACRRITPAEGYLEALQKPNVELVVQGVVSADEDCITSADGQTFKVDVIACATGFDVSWKPSWHMIGRNGVDLRQKWDADPRAYLSIAAADMPNYFMFLGPNAVVTHGSLIESINWSADYFLKWIRKMAEEDIETIVPRADVIDELIDYEDAVHQTMVWSDGCRSWFKRNTIHGRNVAGFGGSALLFRRLVEDLRPEDFDIKYRNANRWSFLGNGFTSFELDTKNNLAWYVEK</sequence>
<name>A0A0D1YJK7_9EURO</name>
<dbReference type="RefSeq" id="XP_016235377.1">
    <property type="nucleotide sequence ID" value="XM_016379550.1"/>
</dbReference>
<dbReference type="AlphaFoldDB" id="A0A0D1YJK7"/>
<dbReference type="PANTHER" id="PTHR42877">
    <property type="entry name" value="L-ORNITHINE N(5)-MONOOXYGENASE-RELATED"/>
    <property type="match status" value="1"/>
</dbReference>
<reference evidence="3 4" key="1">
    <citation type="submission" date="2015-01" db="EMBL/GenBank/DDBJ databases">
        <title>The Genome Sequence of Exophiala spinifera CBS89968.</title>
        <authorList>
            <consortium name="The Broad Institute Genomics Platform"/>
            <person name="Cuomo C."/>
            <person name="de Hoog S."/>
            <person name="Gorbushina A."/>
            <person name="Stielow B."/>
            <person name="Teixiera M."/>
            <person name="Abouelleil A."/>
            <person name="Chapman S.B."/>
            <person name="Priest M."/>
            <person name="Young S.K."/>
            <person name="Wortman J."/>
            <person name="Nusbaum C."/>
            <person name="Birren B."/>
        </authorList>
    </citation>
    <scope>NUCLEOTIDE SEQUENCE [LARGE SCALE GENOMIC DNA]</scope>
    <source>
        <strain evidence="3 4">CBS 89968</strain>
    </source>
</reference>
<evidence type="ECO:0008006" key="5">
    <source>
        <dbReference type="Google" id="ProtNLM"/>
    </source>
</evidence>
<keyword evidence="4" id="KW-1185">Reference proteome</keyword>
<accession>A0A0D1YJK7</accession>
<protein>
    <recommendedName>
        <fullName evidence="5">FAD/NAD(P)-binding domain-containing protein</fullName>
    </recommendedName>
</protein>
<dbReference type="VEuPathDB" id="FungiDB:PV08_05206"/>
<comment type="similarity">
    <text evidence="2">Belongs to the FAD-binding monooxygenase family.</text>
</comment>
<evidence type="ECO:0000313" key="3">
    <source>
        <dbReference type="EMBL" id="KIW15161.1"/>
    </source>
</evidence>
<proteinExistence type="inferred from homology"/>
<dbReference type="Pfam" id="PF13450">
    <property type="entry name" value="NAD_binding_8"/>
    <property type="match status" value="1"/>
</dbReference>
<comment type="cofactor">
    <cofactor evidence="1">
        <name>FAD</name>
        <dbReference type="ChEBI" id="CHEBI:57692"/>
    </cofactor>
</comment>
<evidence type="ECO:0000256" key="2">
    <source>
        <dbReference type="ARBA" id="ARBA00010139"/>
    </source>
</evidence>
<dbReference type="InterPro" id="IPR051209">
    <property type="entry name" value="FAD-bind_Monooxygenase_sf"/>
</dbReference>
<dbReference type="InterPro" id="IPR036188">
    <property type="entry name" value="FAD/NAD-bd_sf"/>
</dbReference>